<comment type="caution">
    <text evidence="2">The sequence shown here is derived from an EMBL/GenBank/DDBJ whole genome shotgun (WGS) entry which is preliminary data.</text>
</comment>
<evidence type="ECO:0000313" key="2">
    <source>
        <dbReference type="EMBL" id="CAH0533769.1"/>
    </source>
</evidence>
<protein>
    <submittedName>
        <fullName evidence="2">Uncharacterized protein</fullName>
    </submittedName>
</protein>
<keyword evidence="1" id="KW-1133">Transmembrane helix</keyword>
<feature type="transmembrane region" description="Helical" evidence="1">
    <location>
        <begin position="6"/>
        <end position="28"/>
    </location>
</feature>
<reference evidence="2" key="1">
    <citation type="submission" date="2021-11" db="EMBL/GenBank/DDBJ databases">
        <authorList>
            <person name="Rodrigo-Torres L."/>
            <person name="Arahal R. D."/>
            <person name="Lucena T."/>
        </authorList>
    </citation>
    <scope>NUCLEOTIDE SEQUENCE</scope>
    <source>
        <strain evidence="2">CECT 7929</strain>
    </source>
</reference>
<sequence>MKYLPAMLRISAAFFVLWSILLPMMVYWDGLGLISSKLEELILIAGIPLFVLFFVLGLSMLAINASLTDAQKNQQAKPLQVSWRWILAAVLLLVTSLWGYSLWQRHQLEASAQAAAQKMMQTHQSIMTIWSKTTVTVEKMPQLSRELQTFATISTGYYGVALYYPVVIDQQATWITVNPYLMNQEFNQENPLRMAHLMTATPRAAATYFQQHREQGGLQPYVEIGEHTVTFYLPIAEHAGAGLLQIDVASHALLEEGA</sequence>
<name>A0ABM8ZTX8_9VIBR</name>
<gene>
    <name evidence="2" type="ORF">VST7929_01644</name>
</gene>
<accession>A0ABM8ZTX8</accession>
<proteinExistence type="predicted"/>
<feature type="transmembrane region" description="Helical" evidence="1">
    <location>
        <begin position="83"/>
        <end position="103"/>
    </location>
</feature>
<keyword evidence="1" id="KW-0812">Transmembrane</keyword>
<evidence type="ECO:0000313" key="3">
    <source>
        <dbReference type="Proteomes" id="UP000838672"/>
    </source>
</evidence>
<dbReference type="RefSeq" id="WP_237466189.1">
    <property type="nucleotide sequence ID" value="NZ_CAKLDI010000001.1"/>
</dbReference>
<dbReference type="Proteomes" id="UP000838672">
    <property type="component" value="Unassembled WGS sequence"/>
</dbReference>
<evidence type="ECO:0000256" key="1">
    <source>
        <dbReference type="SAM" id="Phobius"/>
    </source>
</evidence>
<organism evidence="2 3">
    <name type="scientific">Vibrio stylophorae</name>
    <dbReference type="NCBI Taxonomy" id="659351"/>
    <lineage>
        <taxon>Bacteria</taxon>
        <taxon>Pseudomonadati</taxon>
        <taxon>Pseudomonadota</taxon>
        <taxon>Gammaproteobacteria</taxon>
        <taxon>Vibrionales</taxon>
        <taxon>Vibrionaceae</taxon>
        <taxon>Vibrio</taxon>
    </lineage>
</organism>
<dbReference type="EMBL" id="CAKLDI010000001">
    <property type="protein sequence ID" value="CAH0533769.1"/>
    <property type="molecule type" value="Genomic_DNA"/>
</dbReference>
<feature type="transmembrane region" description="Helical" evidence="1">
    <location>
        <begin position="40"/>
        <end position="63"/>
    </location>
</feature>
<keyword evidence="1" id="KW-0472">Membrane</keyword>
<keyword evidence="3" id="KW-1185">Reference proteome</keyword>